<keyword evidence="2" id="KW-1185">Reference proteome</keyword>
<sequence>MPDKVMLPPAACLRSPPLPRFSLTHALTFYTTGRDALSACQGHVPSLLQTWTTMVLNLIWFKVSILWQTLTTMFLHLILSSGFKSVADMDARNSPSNPDFLFQVCGRHGRP</sequence>
<organism evidence="1 2">
    <name type="scientific">Plakobranchus ocellatus</name>
    <dbReference type="NCBI Taxonomy" id="259542"/>
    <lineage>
        <taxon>Eukaryota</taxon>
        <taxon>Metazoa</taxon>
        <taxon>Spiralia</taxon>
        <taxon>Lophotrochozoa</taxon>
        <taxon>Mollusca</taxon>
        <taxon>Gastropoda</taxon>
        <taxon>Heterobranchia</taxon>
        <taxon>Euthyneura</taxon>
        <taxon>Panpulmonata</taxon>
        <taxon>Sacoglossa</taxon>
        <taxon>Placobranchoidea</taxon>
        <taxon>Plakobranchidae</taxon>
        <taxon>Plakobranchus</taxon>
    </lineage>
</organism>
<gene>
    <name evidence="1" type="ORF">PoB_001227800</name>
</gene>
<protein>
    <submittedName>
        <fullName evidence="1">Uncharacterized protein</fullName>
    </submittedName>
</protein>
<proteinExistence type="predicted"/>
<dbReference type="AlphaFoldDB" id="A0AAV3YTB1"/>
<evidence type="ECO:0000313" key="2">
    <source>
        <dbReference type="Proteomes" id="UP000735302"/>
    </source>
</evidence>
<reference evidence="1 2" key="1">
    <citation type="journal article" date="2021" name="Elife">
        <title>Chloroplast acquisition without the gene transfer in kleptoplastic sea slugs, Plakobranchus ocellatus.</title>
        <authorList>
            <person name="Maeda T."/>
            <person name="Takahashi S."/>
            <person name="Yoshida T."/>
            <person name="Shimamura S."/>
            <person name="Takaki Y."/>
            <person name="Nagai Y."/>
            <person name="Toyoda A."/>
            <person name="Suzuki Y."/>
            <person name="Arimoto A."/>
            <person name="Ishii H."/>
            <person name="Satoh N."/>
            <person name="Nishiyama T."/>
            <person name="Hasebe M."/>
            <person name="Maruyama T."/>
            <person name="Minagawa J."/>
            <person name="Obokata J."/>
            <person name="Shigenobu S."/>
        </authorList>
    </citation>
    <scope>NUCLEOTIDE SEQUENCE [LARGE SCALE GENOMIC DNA]</scope>
</reference>
<dbReference type="EMBL" id="BLXT01001455">
    <property type="protein sequence ID" value="GFN85772.1"/>
    <property type="molecule type" value="Genomic_DNA"/>
</dbReference>
<dbReference type="Proteomes" id="UP000735302">
    <property type="component" value="Unassembled WGS sequence"/>
</dbReference>
<evidence type="ECO:0000313" key="1">
    <source>
        <dbReference type="EMBL" id="GFN85772.1"/>
    </source>
</evidence>
<name>A0AAV3YTB1_9GAST</name>
<comment type="caution">
    <text evidence="1">The sequence shown here is derived from an EMBL/GenBank/DDBJ whole genome shotgun (WGS) entry which is preliminary data.</text>
</comment>
<accession>A0AAV3YTB1</accession>